<dbReference type="InterPro" id="IPR029033">
    <property type="entry name" value="His_PPase_superfam"/>
</dbReference>
<reference evidence="1" key="1">
    <citation type="journal article" date="2023" name="BMC Genomics">
        <title>Chromosome-level genome assemblies of Cutaneotrichosporon spp. (Trichosporonales, Basidiomycota) reveal imbalanced evolution between nucleotide sequences and chromosome synteny.</title>
        <authorList>
            <person name="Kobayashi Y."/>
            <person name="Kayamori A."/>
            <person name="Aoki K."/>
            <person name="Shiwa Y."/>
            <person name="Matsutani M."/>
            <person name="Fujita N."/>
            <person name="Sugita T."/>
            <person name="Iwasaki W."/>
            <person name="Tanaka N."/>
            <person name="Takashima M."/>
        </authorList>
    </citation>
    <scope>NUCLEOTIDE SEQUENCE</scope>
    <source>
        <strain evidence="1">HIS016</strain>
    </source>
</reference>
<dbReference type="Pfam" id="PF00300">
    <property type="entry name" value="His_Phos_1"/>
    <property type="match status" value="1"/>
</dbReference>
<accession>A0AAD3TNJ8</accession>
<dbReference type="SUPFAM" id="SSF53254">
    <property type="entry name" value="Phosphoglycerate mutase-like"/>
    <property type="match status" value="1"/>
</dbReference>
<proteinExistence type="predicted"/>
<dbReference type="SMART" id="SM00855">
    <property type="entry name" value="PGAM"/>
    <property type="match status" value="1"/>
</dbReference>
<dbReference type="InterPro" id="IPR013078">
    <property type="entry name" value="His_Pase_superF_clade-1"/>
</dbReference>
<dbReference type="PANTHER" id="PTHR16469">
    <property type="entry name" value="UBIQUITIN-ASSOCIATED AND SH3 DOMAIN-CONTAINING BA-RELATED"/>
    <property type="match status" value="1"/>
</dbReference>
<organism evidence="1 2">
    <name type="scientific">Cutaneotrichosporon spelunceum</name>
    <dbReference type="NCBI Taxonomy" id="1672016"/>
    <lineage>
        <taxon>Eukaryota</taxon>
        <taxon>Fungi</taxon>
        <taxon>Dikarya</taxon>
        <taxon>Basidiomycota</taxon>
        <taxon>Agaricomycotina</taxon>
        <taxon>Tremellomycetes</taxon>
        <taxon>Trichosporonales</taxon>
        <taxon>Trichosporonaceae</taxon>
        <taxon>Cutaneotrichosporon</taxon>
    </lineage>
</organism>
<dbReference type="InterPro" id="IPR051710">
    <property type="entry name" value="Phosphatase_SH3-domain"/>
</dbReference>
<dbReference type="Gene3D" id="3.40.50.1240">
    <property type="entry name" value="Phosphoglycerate mutase-like"/>
    <property type="match status" value="1"/>
</dbReference>
<evidence type="ECO:0000313" key="2">
    <source>
        <dbReference type="Proteomes" id="UP001222932"/>
    </source>
</evidence>
<sequence>MLEYIYVCRHGFRLSDGSNWTSHHHHAPTGMDRDYPLAALGHIQAEDLARFLSDPERTAPHPPPERVFSSPFYRCVQTALPTAQALTRRHEKAHPISLDHGVQEWYSTTRDGTGLHPRPGGPDSLAPHFPEGMIDMEYSSTVYASRRGETLRGLHARVGLFLDAWIARMDEAGVRSAVIFGHAATVIAIGRLLTGDMEREVTAGCAVTSLYRRRAGPLGGCGQWEGVYDGRADYMPGGVERDWAFSNIELANGEVLEEPGDGRYHPPEDELPVGLAPGMERYLRRDGGSSQAIIGTKPATWSRL</sequence>
<evidence type="ECO:0000313" key="1">
    <source>
        <dbReference type="EMBL" id="GMK54148.1"/>
    </source>
</evidence>
<dbReference type="PANTHER" id="PTHR16469:SF51">
    <property type="entry name" value="TRANSCRIPTION FACTOR TAU 55 KDA SUBUNIT"/>
    <property type="match status" value="1"/>
</dbReference>
<keyword evidence="2" id="KW-1185">Reference proteome</keyword>
<dbReference type="CDD" id="cd07067">
    <property type="entry name" value="HP_PGM_like"/>
    <property type="match status" value="1"/>
</dbReference>
<comment type="caution">
    <text evidence="1">The sequence shown here is derived from an EMBL/GenBank/DDBJ whole genome shotgun (WGS) entry which is preliminary data.</text>
</comment>
<dbReference type="AlphaFoldDB" id="A0AAD3TNJ8"/>
<protein>
    <recommendedName>
        <fullName evidence="3">Phosphoglycerate mutase-like protein</fullName>
    </recommendedName>
</protein>
<dbReference type="EMBL" id="BTCM01000001">
    <property type="protein sequence ID" value="GMK54148.1"/>
    <property type="molecule type" value="Genomic_DNA"/>
</dbReference>
<dbReference type="Proteomes" id="UP001222932">
    <property type="component" value="Unassembled WGS sequence"/>
</dbReference>
<name>A0AAD3TNJ8_9TREE</name>
<reference evidence="1" key="2">
    <citation type="submission" date="2023-06" db="EMBL/GenBank/DDBJ databases">
        <authorList>
            <person name="Kobayashi Y."/>
            <person name="Kayamori A."/>
            <person name="Aoki K."/>
            <person name="Shiwa Y."/>
            <person name="Fujita N."/>
            <person name="Sugita T."/>
            <person name="Iwasaki W."/>
            <person name="Tanaka N."/>
            <person name="Takashima M."/>
        </authorList>
    </citation>
    <scope>NUCLEOTIDE SEQUENCE</scope>
    <source>
        <strain evidence="1">HIS016</strain>
    </source>
</reference>
<evidence type="ECO:0008006" key="3">
    <source>
        <dbReference type="Google" id="ProtNLM"/>
    </source>
</evidence>
<gene>
    <name evidence="1" type="ORF">CspeluHIS016_0107340</name>
</gene>